<feature type="region of interest" description="Disordered" evidence="1">
    <location>
        <begin position="1"/>
        <end position="26"/>
    </location>
</feature>
<name>A0A2T3Z640_TRIA4</name>
<feature type="region of interest" description="Disordered" evidence="1">
    <location>
        <begin position="68"/>
        <end position="100"/>
    </location>
</feature>
<dbReference type="Proteomes" id="UP000240493">
    <property type="component" value="Unassembled WGS sequence"/>
</dbReference>
<keyword evidence="3" id="KW-1185">Reference proteome</keyword>
<gene>
    <name evidence="2" type="ORF">M441DRAFT_70047</name>
</gene>
<evidence type="ECO:0000313" key="3">
    <source>
        <dbReference type="Proteomes" id="UP000240493"/>
    </source>
</evidence>
<organism evidence="2 3">
    <name type="scientific">Trichoderma asperellum (strain ATCC 204424 / CBS 433.97 / NBRC 101777)</name>
    <dbReference type="NCBI Taxonomy" id="1042311"/>
    <lineage>
        <taxon>Eukaryota</taxon>
        <taxon>Fungi</taxon>
        <taxon>Dikarya</taxon>
        <taxon>Ascomycota</taxon>
        <taxon>Pezizomycotina</taxon>
        <taxon>Sordariomycetes</taxon>
        <taxon>Hypocreomycetidae</taxon>
        <taxon>Hypocreales</taxon>
        <taxon>Hypocreaceae</taxon>
        <taxon>Trichoderma</taxon>
    </lineage>
</organism>
<sequence length="117" mass="13237">MSCRIPPDFVRDMQRDPNGGSTHLGRDGVLRTLSTEYQVVDARALNPDQIKQVLDFLPSVMDKDGFDGVDGTKVPKEQWYNPADGILPQKPTDEEREARRKAIKEANEARIRDKNTV</sequence>
<reference evidence="2 3" key="1">
    <citation type="submission" date="2016-07" db="EMBL/GenBank/DDBJ databases">
        <title>Multiple horizontal gene transfer events from other fungi enriched the ability of initially mycotrophic Trichoderma (Ascomycota) to feed on dead plant biomass.</title>
        <authorList>
            <consortium name="DOE Joint Genome Institute"/>
            <person name="Aerts A."/>
            <person name="Atanasova L."/>
            <person name="Chenthamara K."/>
            <person name="Zhang J."/>
            <person name="Grujic M."/>
            <person name="Henrissat B."/>
            <person name="Kuo A."/>
            <person name="Salamov A."/>
            <person name="Lipzen A."/>
            <person name="Labutti K."/>
            <person name="Barry K."/>
            <person name="Miao Y."/>
            <person name="Rahimi M.J."/>
            <person name="Shen Q."/>
            <person name="Grigoriev I.V."/>
            <person name="Kubicek C.P."/>
            <person name="Druzhinina I.S."/>
        </authorList>
    </citation>
    <scope>NUCLEOTIDE SEQUENCE [LARGE SCALE GENOMIC DNA]</scope>
    <source>
        <strain evidence="2 3">CBS 433.97</strain>
    </source>
</reference>
<accession>A0A2T3Z640</accession>
<evidence type="ECO:0000313" key="2">
    <source>
        <dbReference type="EMBL" id="PTB40220.1"/>
    </source>
</evidence>
<dbReference type="OrthoDB" id="3660917at2759"/>
<proteinExistence type="predicted"/>
<dbReference type="EMBL" id="KZ679263">
    <property type="protein sequence ID" value="PTB40220.1"/>
    <property type="molecule type" value="Genomic_DNA"/>
</dbReference>
<evidence type="ECO:0000256" key="1">
    <source>
        <dbReference type="SAM" id="MobiDB-lite"/>
    </source>
</evidence>
<protein>
    <submittedName>
        <fullName evidence="2">Uncharacterized protein</fullName>
    </submittedName>
</protein>
<dbReference type="AlphaFoldDB" id="A0A2T3Z640"/>
<dbReference type="STRING" id="1042311.A0A2T3Z640"/>
<feature type="compositionally biased region" description="Basic and acidic residues" evidence="1">
    <location>
        <begin position="91"/>
        <end position="100"/>
    </location>
</feature>